<keyword evidence="5 15" id="KW-0808">Transferase</keyword>
<keyword evidence="8 15" id="KW-0418">Kinase</keyword>
<dbReference type="Gene3D" id="3.30.70.141">
    <property type="entry name" value="Nucleoside diphosphate kinase-like domain"/>
    <property type="match status" value="1"/>
</dbReference>
<dbReference type="PRINTS" id="PR01243">
    <property type="entry name" value="NUCDPKINASE"/>
</dbReference>
<evidence type="ECO:0000256" key="16">
    <source>
        <dbReference type="SAM" id="SignalP"/>
    </source>
</evidence>
<feature type="binding site" evidence="13">
    <location>
        <position position="116"/>
    </location>
    <ligand>
        <name>ATP</name>
        <dbReference type="ChEBI" id="CHEBI:30616"/>
    </ligand>
</feature>
<dbReference type="SMART" id="SM00562">
    <property type="entry name" value="NDK"/>
    <property type="match status" value="1"/>
</dbReference>
<evidence type="ECO:0000313" key="19">
    <source>
        <dbReference type="Proteomes" id="UP001634393"/>
    </source>
</evidence>
<keyword evidence="16" id="KW-0732">Signal</keyword>
<evidence type="ECO:0000256" key="3">
    <source>
        <dbReference type="ARBA" id="ARBA00008142"/>
    </source>
</evidence>
<dbReference type="PROSITE" id="PS00469">
    <property type="entry name" value="NDPK"/>
    <property type="match status" value="1"/>
</dbReference>
<proteinExistence type="inferred from homology"/>
<dbReference type="GO" id="GO:0046872">
    <property type="term" value="F:metal ion binding"/>
    <property type="evidence" value="ECO:0007669"/>
    <property type="project" value="UniProtKB-KW"/>
</dbReference>
<dbReference type="PANTHER" id="PTHR46161:SF3">
    <property type="entry name" value="NUCLEOSIDE DIPHOSPHATE KINASE DDB_G0292928-RELATED"/>
    <property type="match status" value="1"/>
</dbReference>
<keyword evidence="19" id="KW-1185">Reference proteome</keyword>
<evidence type="ECO:0000256" key="5">
    <source>
        <dbReference type="ARBA" id="ARBA00022679"/>
    </source>
</evidence>
<comment type="similarity">
    <text evidence="3 13 14">Belongs to the NDK family.</text>
</comment>
<dbReference type="PANTHER" id="PTHR46161">
    <property type="entry name" value="NUCLEOSIDE DIPHOSPHATE KINASE"/>
    <property type="match status" value="1"/>
</dbReference>
<feature type="signal peptide" evidence="16">
    <location>
        <begin position="1"/>
        <end position="26"/>
    </location>
</feature>
<feature type="binding site" evidence="13">
    <location>
        <position position="40"/>
    </location>
    <ligand>
        <name>ATP</name>
        <dbReference type="ChEBI" id="CHEBI:30616"/>
    </ligand>
</feature>
<protein>
    <recommendedName>
        <fullName evidence="15">Nucleoside diphosphate kinase</fullName>
        <ecNumber evidence="15">2.7.4.6</ecNumber>
    </recommendedName>
</protein>
<feature type="domain" description="Nucleoside diphosphate kinase-like" evidence="17">
    <location>
        <begin position="32"/>
        <end position="171"/>
    </location>
</feature>
<dbReference type="EMBL" id="JBJXBP010000006">
    <property type="protein sequence ID" value="KAL3824508.1"/>
    <property type="molecule type" value="Genomic_DNA"/>
</dbReference>
<feature type="binding site" evidence="13">
    <location>
        <position position="88"/>
    </location>
    <ligand>
        <name>ATP</name>
        <dbReference type="ChEBI" id="CHEBI:30616"/>
    </ligand>
</feature>
<sequence length="179" mass="19640">MAIQFAVSLSTCLVLCLLAFPYRSIANGDALKEKTLAMIKPDGVEGDYIDVIKKTILASGFNITQEIQLQLNENTVKSFYAEHASKSFFSDLVQYMTSGPVLIMVLEKANAIADWRDLIGPTDSNKAKATHPKSVRALCGLDLQRNCVHGSDSPQSAVREISFFFEKSSSGFVSTHDEL</sequence>
<feature type="active site" description="Pros-phosphohistidine intermediate" evidence="13">
    <location>
        <position position="149"/>
    </location>
</feature>
<dbReference type="SUPFAM" id="SSF54919">
    <property type="entry name" value="Nucleoside diphosphate kinase, NDK"/>
    <property type="match status" value="1"/>
</dbReference>
<keyword evidence="10" id="KW-0460">Magnesium</keyword>
<comment type="catalytic activity">
    <reaction evidence="1 15">
        <text>a 2'-deoxyribonucleoside 5'-diphosphate + ATP = a 2'-deoxyribonucleoside 5'-triphosphate + ADP</text>
        <dbReference type="Rhea" id="RHEA:44640"/>
        <dbReference type="ChEBI" id="CHEBI:30616"/>
        <dbReference type="ChEBI" id="CHEBI:61560"/>
        <dbReference type="ChEBI" id="CHEBI:73316"/>
        <dbReference type="ChEBI" id="CHEBI:456216"/>
        <dbReference type="EC" id="2.7.4.6"/>
    </reaction>
</comment>
<evidence type="ECO:0000256" key="2">
    <source>
        <dbReference type="ARBA" id="ARBA00000937"/>
    </source>
</evidence>
<evidence type="ECO:0000256" key="13">
    <source>
        <dbReference type="PROSITE-ProRule" id="PRU00706"/>
    </source>
</evidence>
<gene>
    <name evidence="18" type="ORF">ACJIZ3_020537</name>
</gene>
<evidence type="ECO:0000256" key="15">
    <source>
        <dbReference type="RuleBase" id="RU004013"/>
    </source>
</evidence>
<organism evidence="18 19">
    <name type="scientific">Penstemon smallii</name>
    <dbReference type="NCBI Taxonomy" id="265156"/>
    <lineage>
        <taxon>Eukaryota</taxon>
        <taxon>Viridiplantae</taxon>
        <taxon>Streptophyta</taxon>
        <taxon>Embryophyta</taxon>
        <taxon>Tracheophyta</taxon>
        <taxon>Spermatophyta</taxon>
        <taxon>Magnoliopsida</taxon>
        <taxon>eudicotyledons</taxon>
        <taxon>Gunneridae</taxon>
        <taxon>Pentapetalae</taxon>
        <taxon>asterids</taxon>
        <taxon>lamiids</taxon>
        <taxon>Lamiales</taxon>
        <taxon>Plantaginaceae</taxon>
        <taxon>Cheloneae</taxon>
        <taxon>Penstemon</taxon>
    </lineage>
</organism>
<evidence type="ECO:0000313" key="18">
    <source>
        <dbReference type="EMBL" id="KAL3824508.1"/>
    </source>
</evidence>
<keyword evidence="9 15" id="KW-0067">ATP-binding</keyword>
<evidence type="ECO:0000256" key="6">
    <source>
        <dbReference type="ARBA" id="ARBA00022723"/>
    </source>
</evidence>
<evidence type="ECO:0000256" key="9">
    <source>
        <dbReference type="ARBA" id="ARBA00022840"/>
    </source>
</evidence>
<dbReference type="PROSITE" id="PS51374">
    <property type="entry name" value="NDPK_LIKE"/>
    <property type="match status" value="1"/>
</dbReference>
<reference evidence="18 19" key="1">
    <citation type="submission" date="2024-12" db="EMBL/GenBank/DDBJ databases">
        <title>The unique morphological basis and parallel evolutionary history of personate flowers in Penstemon.</title>
        <authorList>
            <person name="Depatie T.H."/>
            <person name="Wessinger C.A."/>
        </authorList>
    </citation>
    <scope>NUCLEOTIDE SEQUENCE [LARGE SCALE GENOMIC DNA]</scope>
    <source>
        <strain evidence="18">WTNN_2</strain>
        <tissue evidence="18">Leaf</tissue>
    </source>
</reference>
<feature type="binding site" evidence="13">
    <location>
        <position position="136"/>
    </location>
    <ligand>
        <name>ATP</name>
        <dbReference type="ChEBI" id="CHEBI:30616"/>
    </ligand>
</feature>
<dbReference type="EC" id="2.7.4.6" evidence="15"/>
<keyword evidence="4" id="KW-0963">Cytoplasm</keyword>
<dbReference type="Pfam" id="PF00334">
    <property type="entry name" value="NDK"/>
    <property type="match status" value="1"/>
</dbReference>
<feature type="binding site" evidence="13">
    <location>
        <position position="146"/>
    </location>
    <ligand>
        <name>ATP</name>
        <dbReference type="ChEBI" id="CHEBI:30616"/>
    </ligand>
</feature>
<dbReference type="AlphaFoldDB" id="A0ABD3SJI4"/>
<keyword evidence="11" id="KW-0546">Nucleotide metabolism</keyword>
<evidence type="ECO:0000256" key="1">
    <source>
        <dbReference type="ARBA" id="ARBA00000082"/>
    </source>
</evidence>
<name>A0ABD3SJI4_9LAMI</name>
<evidence type="ECO:0000256" key="10">
    <source>
        <dbReference type="ARBA" id="ARBA00022842"/>
    </source>
</evidence>
<dbReference type="InterPro" id="IPR036850">
    <property type="entry name" value="NDK-like_dom_sf"/>
</dbReference>
<dbReference type="Proteomes" id="UP001634393">
    <property type="component" value="Unassembled WGS sequence"/>
</dbReference>
<dbReference type="GO" id="GO:0009117">
    <property type="term" value="P:nucleotide metabolic process"/>
    <property type="evidence" value="ECO:0007669"/>
    <property type="project" value="UniProtKB-KW"/>
</dbReference>
<comment type="caution">
    <text evidence="18">The sequence shown here is derived from an EMBL/GenBank/DDBJ whole genome shotgun (WGS) entry which is preliminary data.</text>
</comment>
<evidence type="ECO:0000259" key="17">
    <source>
        <dbReference type="SMART" id="SM00562"/>
    </source>
</evidence>
<evidence type="ECO:0000256" key="7">
    <source>
        <dbReference type="ARBA" id="ARBA00022741"/>
    </source>
</evidence>
<keyword evidence="6" id="KW-0479">Metal-binding</keyword>
<evidence type="ECO:0000256" key="11">
    <source>
        <dbReference type="ARBA" id="ARBA00023080"/>
    </source>
</evidence>
<comment type="function">
    <text evidence="12">Major role in the synthesis of nucleoside triphosphates other than ATP. The ATP gamma phosphate is transferred to the NDP beta phosphate via a ping-pong mechanism, using a phosphorylated active-site intermediate.</text>
</comment>
<dbReference type="GO" id="GO:0005524">
    <property type="term" value="F:ATP binding"/>
    <property type="evidence" value="ECO:0007669"/>
    <property type="project" value="UniProtKB-KW"/>
</dbReference>
<feature type="chain" id="PRO_5044831953" description="Nucleoside diphosphate kinase" evidence="16">
    <location>
        <begin position="27"/>
        <end position="179"/>
    </location>
</feature>
<feature type="binding site" evidence="13">
    <location>
        <position position="122"/>
    </location>
    <ligand>
        <name>ATP</name>
        <dbReference type="ChEBI" id="CHEBI:30616"/>
    </ligand>
</feature>
<keyword evidence="7 15" id="KW-0547">Nucleotide-binding</keyword>
<evidence type="ECO:0000256" key="14">
    <source>
        <dbReference type="RuleBase" id="RU004011"/>
    </source>
</evidence>
<comment type="catalytic activity">
    <reaction evidence="2">
        <text>a ribonucleoside 5'-diphosphate + ATP = a ribonucleoside 5'-triphosphate + ADP</text>
        <dbReference type="Rhea" id="RHEA:18113"/>
        <dbReference type="ChEBI" id="CHEBI:30616"/>
        <dbReference type="ChEBI" id="CHEBI:57930"/>
        <dbReference type="ChEBI" id="CHEBI:61557"/>
        <dbReference type="ChEBI" id="CHEBI:456216"/>
        <dbReference type="EC" id="2.7.4.6"/>
    </reaction>
</comment>
<dbReference type="InterPro" id="IPR034907">
    <property type="entry name" value="NDK-like_dom"/>
</dbReference>
<evidence type="ECO:0000256" key="12">
    <source>
        <dbReference type="ARBA" id="ARBA00025669"/>
    </source>
</evidence>
<dbReference type="InterPro" id="IPR023005">
    <property type="entry name" value="Nucleoside_diP_kinase_AS"/>
</dbReference>
<evidence type="ECO:0000256" key="8">
    <source>
        <dbReference type="ARBA" id="ARBA00022777"/>
    </source>
</evidence>
<dbReference type="GO" id="GO:0004550">
    <property type="term" value="F:nucleoside diphosphate kinase activity"/>
    <property type="evidence" value="ECO:0007669"/>
    <property type="project" value="UniProtKB-EC"/>
</dbReference>
<evidence type="ECO:0000256" key="4">
    <source>
        <dbReference type="ARBA" id="ARBA00022490"/>
    </source>
</evidence>
<dbReference type="InterPro" id="IPR001564">
    <property type="entry name" value="Nucleoside_diP_kinase"/>
</dbReference>
<accession>A0ABD3SJI4</accession>